<gene>
    <name evidence="3" type="ORF">SPARVUS_LOCUS3857326</name>
</gene>
<keyword evidence="4" id="KW-1185">Reference proteome</keyword>
<keyword evidence="2" id="KW-0472">Membrane</keyword>
<organism evidence="3 4">
    <name type="scientific">Staurois parvus</name>
    <dbReference type="NCBI Taxonomy" id="386267"/>
    <lineage>
        <taxon>Eukaryota</taxon>
        <taxon>Metazoa</taxon>
        <taxon>Chordata</taxon>
        <taxon>Craniata</taxon>
        <taxon>Vertebrata</taxon>
        <taxon>Euteleostomi</taxon>
        <taxon>Amphibia</taxon>
        <taxon>Batrachia</taxon>
        <taxon>Anura</taxon>
        <taxon>Neobatrachia</taxon>
        <taxon>Ranoidea</taxon>
        <taxon>Ranidae</taxon>
        <taxon>Staurois</taxon>
    </lineage>
</organism>
<dbReference type="Proteomes" id="UP001162483">
    <property type="component" value="Unassembled WGS sequence"/>
</dbReference>
<feature type="transmembrane region" description="Helical" evidence="2">
    <location>
        <begin position="27"/>
        <end position="47"/>
    </location>
</feature>
<proteinExistence type="predicted"/>
<accession>A0ABN9BXV0</accession>
<keyword evidence="2" id="KW-1133">Transmembrane helix</keyword>
<evidence type="ECO:0000256" key="2">
    <source>
        <dbReference type="SAM" id="Phobius"/>
    </source>
</evidence>
<comment type="caution">
    <text evidence="3">The sequence shown here is derived from an EMBL/GenBank/DDBJ whole genome shotgun (WGS) entry which is preliminary data.</text>
</comment>
<keyword evidence="2" id="KW-0812">Transmembrane</keyword>
<name>A0ABN9BXV0_9NEOB</name>
<evidence type="ECO:0000313" key="4">
    <source>
        <dbReference type="Proteomes" id="UP001162483"/>
    </source>
</evidence>
<evidence type="ECO:0000313" key="3">
    <source>
        <dbReference type="EMBL" id="CAI9552270.1"/>
    </source>
</evidence>
<sequence>MGIVAVKARMGSMVAPLVLMLSEISPIFPSATYGVAAIISGIVAVFLNETCNLQLPDTIEEVEARSKGKDIHRIIPKEEVPLTESQPQAHPSKRLLVETV</sequence>
<feature type="region of interest" description="Disordered" evidence="1">
    <location>
        <begin position="80"/>
        <end position="100"/>
    </location>
</feature>
<protein>
    <submittedName>
        <fullName evidence="3">Uncharacterized protein</fullName>
    </submittedName>
</protein>
<dbReference type="EMBL" id="CATNWA010006531">
    <property type="protein sequence ID" value="CAI9552270.1"/>
    <property type="molecule type" value="Genomic_DNA"/>
</dbReference>
<evidence type="ECO:0000256" key="1">
    <source>
        <dbReference type="SAM" id="MobiDB-lite"/>
    </source>
</evidence>
<reference evidence="3" key="1">
    <citation type="submission" date="2023-05" db="EMBL/GenBank/DDBJ databases">
        <authorList>
            <person name="Stuckert A."/>
        </authorList>
    </citation>
    <scope>NUCLEOTIDE SEQUENCE</scope>
</reference>